<evidence type="ECO:0000256" key="2">
    <source>
        <dbReference type="ARBA" id="ARBA00006730"/>
    </source>
</evidence>
<keyword evidence="4 6" id="KW-0274">FAD</keyword>
<dbReference type="AlphaFoldDB" id="A0A0F7SW68"/>
<keyword evidence="3" id="KW-0285">Flavoprotein</keyword>
<dbReference type="Pfam" id="PF01266">
    <property type="entry name" value="DAO"/>
    <property type="match status" value="1"/>
</dbReference>
<comment type="cofactor">
    <cofactor evidence="1 6">
        <name>FAD</name>
        <dbReference type="ChEBI" id="CHEBI:57692"/>
    </cofactor>
</comment>
<dbReference type="Gene3D" id="3.40.50.720">
    <property type="entry name" value="NAD(P)-binding Rossmann-like Domain"/>
    <property type="match status" value="1"/>
</dbReference>
<dbReference type="EMBL" id="LN483166">
    <property type="protein sequence ID" value="CED84830.1"/>
    <property type="molecule type" value="Genomic_DNA"/>
</dbReference>
<reference evidence="8" key="1">
    <citation type="submission" date="2014-08" db="EMBL/GenBank/DDBJ databases">
        <authorList>
            <person name="Sharma Rahul"/>
            <person name="Thines Marco"/>
        </authorList>
    </citation>
    <scope>NUCLEOTIDE SEQUENCE</scope>
</reference>
<evidence type="ECO:0000256" key="3">
    <source>
        <dbReference type="ARBA" id="ARBA00022630"/>
    </source>
</evidence>
<sequence>MTQPSKTVVVLGGGVIGCTTALILAEKGYDVAIVARDLPTDALSQSFASPWAGANWHPFNGSTDQVKRWETMSYPKLKELGKLGLTSPLKWIDYSLDPESDNSWVNDAFYNSFIPDHKITPKNQLPKQYFSGSSLTTLSLAPPVYLKYLYDQLKAKNVRFIRKKVESIDEAARVLGEKAGCVVNATGLGALSLGGVFDQNVVPIRGQTVLVKAPWLKNGLGVDGFEDGTFTYIIPRPDGNAILGGTMTYNSWDTSVDPEIADRILRNAFKVMPELSKTGKFDGIQVVSHNVGLRPGRNGGPRLELETLRLPRQGSLGMSDPTWVPGGNDVETVGVVHAYGIGPAGYQASWGMAQDASDLVDKYFRTLKEQNGKSLRRESKL</sequence>
<feature type="domain" description="FAD dependent oxidoreductase" evidence="7">
    <location>
        <begin position="8"/>
        <end position="359"/>
    </location>
</feature>
<accession>A0A0F7SW68</accession>
<dbReference type="GO" id="GO:0003884">
    <property type="term" value="F:D-amino-acid oxidase activity"/>
    <property type="evidence" value="ECO:0007669"/>
    <property type="project" value="InterPro"/>
</dbReference>
<dbReference type="SUPFAM" id="SSF54373">
    <property type="entry name" value="FAD-linked reductases, C-terminal domain"/>
    <property type="match status" value="1"/>
</dbReference>
<proteinExistence type="inferred from homology"/>
<feature type="binding site" evidence="6">
    <location>
        <position position="232"/>
    </location>
    <ligand>
        <name>D-dopa</name>
        <dbReference type="ChEBI" id="CHEBI:149689"/>
    </ligand>
</feature>
<dbReference type="GO" id="GO:0005737">
    <property type="term" value="C:cytoplasm"/>
    <property type="evidence" value="ECO:0007669"/>
    <property type="project" value="TreeGrafter"/>
</dbReference>
<keyword evidence="5" id="KW-0560">Oxidoreductase</keyword>
<dbReference type="PANTHER" id="PTHR11530">
    <property type="entry name" value="D-AMINO ACID OXIDASE"/>
    <property type="match status" value="1"/>
</dbReference>
<evidence type="ECO:0000256" key="4">
    <source>
        <dbReference type="ARBA" id="ARBA00022827"/>
    </source>
</evidence>
<evidence type="ECO:0000259" key="7">
    <source>
        <dbReference type="Pfam" id="PF01266"/>
    </source>
</evidence>
<dbReference type="GO" id="GO:0071949">
    <property type="term" value="F:FAD binding"/>
    <property type="evidence" value="ECO:0007669"/>
    <property type="project" value="InterPro"/>
</dbReference>
<dbReference type="PIRSF" id="PIRSF000189">
    <property type="entry name" value="D-aa_oxidase"/>
    <property type="match status" value="1"/>
</dbReference>
<comment type="similarity">
    <text evidence="2">Belongs to the DAMOX/DASOX family.</text>
</comment>
<name>A0A0F7SW68_PHARH</name>
<dbReference type="PROSITE" id="PS51257">
    <property type="entry name" value="PROKAR_LIPOPROTEIN"/>
    <property type="match status" value="1"/>
</dbReference>
<dbReference type="PANTHER" id="PTHR11530:SF30">
    <property type="entry name" value="FAD DEPENDENT OXIDOREDUCTASE DOMAIN-CONTAINING PROTEIN"/>
    <property type="match status" value="1"/>
</dbReference>
<feature type="binding site" evidence="6">
    <location>
        <position position="186"/>
    </location>
    <ligand>
        <name>FAD</name>
        <dbReference type="ChEBI" id="CHEBI:57692"/>
    </ligand>
</feature>
<dbReference type="SUPFAM" id="SSF51971">
    <property type="entry name" value="Nucleotide-binding domain"/>
    <property type="match status" value="1"/>
</dbReference>
<evidence type="ECO:0000256" key="1">
    <source>
        <dbReference type="ARBA" id="ARBA00001974"/>
    </source>
</evidence>
<protein>
    <submittedName>
        <fullName evidence="8">D-aspartate oxidase</fullName>
    </submittedName>
</protein>
<organism evidence="8">
    <name type="scientific">Phaffia rhodozyma</name>
    <name type="common">Yeast</name>
    <name type="synonym">Xanthophyllomyces dendrorhous</name>
    <dbReference type="NCBI Taxonomy" id="264483"/>
    <lineage>
        <taxon>Eukaryota</taxon>
        <taxon>Fungi</taxon>
        <taxon>Dikarya</taxon>
        <taxon>Basidiomycota</taxon>
        <taxon>Agaricomycotina</taxon>
        <taxon>Tremellomycetes</taxon>
        <taxon>Cystofilobasidiales</taxon>
        <taxon>Mrakiaceae</taxon>
        <taxon>Phaffia</taxon>
    </lineage>
</organism>
<evidence type="ECO:0000256" key="5">
    <source>
        <dbReference type="ARBA" id="ARBA00023002"/>
    </source>
</evidence>
<dbReference type="InterPro" id="IPR023209">
    <property type="entry name" value="DAO"/>
</dbReference>
<dbReference type="GO" id="GO:0019478">
    <property type="term" value="P:D-amino acid catabolic process"/>
    <property type="evidence" value="ECO:0007669"/>
    <property type="project" value="TreeGrafter"/>
</dbReference>
<dbReference type="InterPro" id="IPR006076">
    <property type="entry name" value="FAD-dep_OxRdtase"/>
</dbReference>
<feature type="binding site" evidence="6">
    <location>
        <position position="165"/>
    </location>
    <ligand>
        <name>FAD</name>
        <dbReference type="ChEBI" id="CHEBI:57692"/>
    </ligand>
</feature>
<evidence type="ECO:0000256" key="6">
    <source>
        <dbReference type="PIRSR" id="PIRSR000189-1"/>
    </source>
</evidence>
<dbReference type="Gene3D" id="3.30.9.10">
    <property type="entry name" value="D-Amino Acid Oxidase, subunit A, domain 2"/>
    <property type="match status" value="1"/>
</dbReference>
<feature type="binding site" evidence="6">
    <location>
        <position position="294"/>
    </location>
    <ligand>
        <name>D-dopa</name>
        <dbReference type="ChEBI" id="CHEBI:149689"/>
    </ligand>
</feature>
<evidence type="ECO:0000313" key="8">
    <source>
        <dbReference type="EMBL" id="CED84830.1"/>
    </source>
</evidence>